<proteinExistence type="predicted"/>
<dbReference type="Proteomes" id="UP000095282">
    <property type="component" value="Unplaced"/>
</dbReference>
<accession>A0A1I7TLD0</accession>
<dbReference type="GO" id="GO:0045087">
    <property type="term" value="P:innate immune response"/>
    <property type="evidence" value="ECO:0007669"/>
    <property type="project" value="TreeGrafter"/>
</dbReference>
<dbReference type="AlphaFoldDB" id="A0A1I7TLD0"/>
<dbReference type="PANTHER" id="PTHR23015:SF4">
    <property type="entry name" value="DUF38 DOMAIN-CONTAINING PROTEIN-RELATED"/>
    <property type="match status" value="1"/>
</dbReference>
<name>A0A1I7TLD0_9PELO</name>
<organism evidence="1 2">
    <name type="scientific">Caenorhabditis tropicalis</name>
    <dbReference type="NCBI Taxonomy" id="1561998"/>
    <lineage>
        <taxon>Eukaryota</taxon>
        <taxon>Metazoa</taxon>
        <taxon>Ecdysozoa</taxon>
        <taxon>Nematoda</taxon>
        <taxon>Chromadorea</taxon>
        <taxon>Rhabditida</taxon>
        <taxon>Rhabditina</taxon>
        <taxon>Rhabditomorpha</taxon>
        <taxon>Rhabditoidea</taxon>
        <taxon>Rhabditidae</taxon>
        <taxon>Peloderinae</taxon>
        <taxon>Caenorhabditis</taxon>
    </lineage>
</organism>
<sequence length="192" mass="22105">MPSSMSLLNVSNVAMDTILRGCDFLSLQILRKVCHDIRNFIDDVCPFKIVVLGILVFPNSISFQLDYMTKEDGLVKSVDFDYDENIENSCFVSASAEKDGVSRRALTNRDFVEVFMSDFSCILKQLKTEIGRFELVMRPFTPNHWTPQERQQIDVKFLNNFKEVLKSNKMRTKNIVLKMKQSDNGCFTIFGC</sequence>
<dbReference type="PANTHER" id="PTHR23015">
    <property type="entry name" value="UNCHARACTERIZED C.ELEGANS PROTEIN"/>
    <property type="match status" value="1"/>
</dbReference>
<evidence type="ECO:0000313" key="2">
    <source>
        <dbReference type="WBParaSite" id="Csp11.Scaffold628.g7064.t1"/>
    </source>
</evidence>
<protein>
    <submittedName>
        <fullName evidence="2">F-box domain-containing protein</fullName>
    </submittedName>
</protein>
<keyword evidence="1" id="KW-1185">Reference proteome</keyword>
<dbReference type="InterPro" id="IPR040161">
    <property type="entry name" value="FB224"/>
</dbReference>
<dbReference type="WBParaSite" id="Csp11.Scaffold628.g7064.t1">
    <property type="protein sequence ID" value="Csp11.Scaffold628.g7064.t1"/>
    <property type="gene ID" value="Csp11.Scaffold628.g7064"/>
</dbReference>
<reference evidence="2" key="1">
    <citation type="submission" date="2016-11" db="UniProtKB">
        <authorList>
            <consortium name="WormBaseParasite"/>
        </authorList>
    </citation>
    <scope>IDENTIFICATION</scope>
</reference>
<evidence type="ECO:0000313" key="1">
    <source>
        <dbReference type="Proteomes" id="UP000095282"/>
    </source>
</evidence>